<dbReference type="PANTHER" id="PTHR32305:SF15">
    <property type="entry name" value="PROTEIN RHSA-RELATED"/>
    <property type="match status" value="1"/>
</dbReference>
<dbReference type="EMBL" id="CP016076">
    <property type="protein sequence ID" value="APU16973.1"/>
    <property type="molecule type" value="Genomic_DNA"/>
</dbReference>
<dbReference type="RefSeq" id="WP_083683603.1">
    <property type="nucleotide sequence ID" value="NZ_CP016076.1"/>
</dbReference>
<dbReference type="InterPro" id="IPR036689">
    <property type="entry name" value="ESAT-6-like_sf"/>
</dbReference>
<feature type="compositionally biased region" description="Low complexity" evidence="2">
    <location>
        <begin position="282"/>
        <end position="291"/>
    </location>
</feature>
<dbReference type="Pfam" id="PF20148">
    <property type="entry name" value="DUF6531"/>
    <property type="match status" value="1"/>
</dbReference>
<feature type="region of interest" description="Disordered" evidence="2">
    <location>
        <begin position="417"/>
        <end position="436"/>
    </location>
</feature>
<dbReference type="PRINTS" id="PR00394">
    <property type="entry name" value="RHSPROTEIN"/>
</dbReference>
<evidence type="ECO:0000313" key="5">
    <source>
        <dbReference type="EMBL" id="APU16973.1"/>
    </source>
</evidence>
<dbReference type="PANTHER" id="PTHR32305">
    <property type="match status" value="1"/>
</dbReference>
<feature type="compositionally biased region" description="Low complexity" evidence="2">
    <location>
        <begin position="1276"/>
        <end position="1294"/>
    </location>
</feature>
<keyword evidence="6" id="KW-1185">Reference proteome</keyword>
<evidence type="ECO:0000259" key="4">
    <source>
        <dbReference type="Pfam" id="PF25023"/>
    </source>
</evidence>
<dbReference type="SUPFAM" id="SSF69304">
    <property type="entry name" value="Tricorn protease N-terminal domain"/>
    <property type="match status" value="1"/>
</dbReference>
<dbReference type="InterPro" id="IPR045351">
    <property type="entry name" value="DUF6531"/>
</dbReference>
<dbReference type="Gene3D" id="2.180.10.10">
    <property type="entry name" value="RHS repeat-associated core"/>
    <property type="match status" value="3"/>
</dbReference>
<dbReference type="InterPro" id="IPR050708">
    <property type="entry name" value="T6SS_VgrG/RHS"/>
</dbReference>
<dbReference type="InterPro" id="IPR006530">
    <property type="entry name" value="YD"/>
</dbReference>
<dbReference type="NCBIfam" id="TIGR03696">
    <property type="entry name" value="Rhs_assc_core"/>
    <property type="match status" value="1"/>
</dbReference>
<dbReference type="InterPro" id="IPR056823">
    <property type="entry name" value="TEN-like_YD-shell"/>
</dbReference>
<dbReference type="SUPFAM" id="SSF63825">
    <property type="entry name" value="YWTD domain"/>
    <property type="match status" value="1"/>
</dbReference>
<feature type="domain" description="Teneurin-like YD-shell" evidence="4">
    <location>
        <begin position="996"/>
        <end position="1246"/>
    </location>
</feature>
<feature type="compositionally biased region" description="Polar residues" evidence="2">
    <location>
        <begin position="1296"/>
        <end position="1305"/>
    </location>
</feature>
<feature type="compositionally biased region" description="Basic and acidic residues" evidence="2">
    <location>
        <begin position="269"/>
        <end position="278"/>
    </location>
</feature>
<evidence type="ECO:0000256" key="1">
    <source>
        <dbReference type="ARBA" id="ARBA00022737"/>
    </source>
</evidence>
<name>A0AAC9PU95_9PSEU</name>
<dbReference type="SUPFAM" id="SSF140453">
    <property type="entry name" value="EsxAB dimer-like"/>
    <property type="match status" value="1"/>
</dbReference>
<evidence type="ECO:0000259" key="3">
    <source>
        <dbReference type="Pfam" id="PF20148"/>
    </source>
</evidence>
<dbReference type="Pfam" id="PF05593">
    <property type="entry name" value="RHS_repeat"/>
    <property type="match status" value="3"/>
</dbReference>
<reference evidence="6" key="1">
    <citation type="submission" date="2016-06" db="EMBL/GenBank/DDBJ databases">
        <title>Complete genome sequence of Actinoalloteichus fjordicus DSM 46855 (=ADI127-17), type strain of the new species Actinoalloteichus fjordicus.</title>
        <authorList>
            <person name="Ruckert C."/>
            <person name="Nouioui I."/>
            <person name="Willmese J."/>
            <person name="van Wezel G."/>
            <person name="Klenk H.-P."/>
            <person name="Kalinowski J."/>
            <person name="Zotchev S.B."/>
        </authorList>
    </citation>
    <scope>NUCLEOTIDE SEQUENCE [LARGE SCALE GENOMIC DNA]</scope>
    <source>
        <strain evidence="6">ADI127-7</strain>
    </source>
</reference>
<feature type="compositionally biased region" description="Polar residues" evidence="2">
    <location>
        <begin position="319"/>
        <end position="329"/>
    </location>
</feature>
<feature type="region of interest" description="Disordered" evidence="2">
    <location>
        <begin position="248"/>
        <end position="341"/>
    </location>
</feature>
<evidence type="ECO:0000256" key="2">
    <source>
        <dbReference type="SAM" id="MobiDB-lite"/>
    </source>
</evidence>
<evidence type="ECO:0000313" key="6">
    <source>
        <dbReference type="Proteomes" id="UP000185511"/>
    </source>
</evidence>
<dbReference type="NCBIfam" id="TIGR01643">
    <property type="entry name" value="YD_repeat_2x"/>
    <property type="match status" value="9"/>
</dbReference>
<dbReference type="InterPro" id="IPR031325">
    <property type="entry name" value="RHS_repeat"/>
</dbReference>
<proteinExistence type="predicted"/>
<feature type="region of interest" description="Disordered" evidence="2">
    <location>
        <begin position="1276"/>
        <end position="1306"/>
    </location>
</feature>
<organism evidence="5 6">
    <name type="scientific">Actinoalloteichus fjordicus</name>
    <dbReference type="NCBI Taxonomy" id="1612552"/>
    <lineage>
        <taxon>Bacteria</taxon>
        <taxon>Bacillati</taxon>
        <taxon>Actinomycetota</taxon>
        <taxon>Actinomycetes</taxon>
        <taxon>Pseudonocardiales</taxon>
        <taxon>Pseudonocardiaceae</taxon>
        <taxon>Actinoalloteichus</taxon>
    </lineage>
</organism>
<dbReference type="Proteomes" id="UP000185511">
    <property type="component" value="Chromosome"/>
</dbReference>
<sequence length="1546" mass="165809">MSNPLVADVVDSTTSTSGLSLVESVNSTNTAIQNGDWLEAGLGTADLVMSALDPFAAIISNGVGWLIEHVGPLSDALDALAGNPDEIRSHADTWSNVAGEVNSVATELGNLIKTDVSTWTGAAADAYRTRAADTANLILAAGAAAGGAADGIQKAGEVVSAVRDAVRDIIADVVGSLVSWALQVLFTLGIGLIWVVPKVVAKVAQTAATIAQLTTKLVASMCRLAPLLRKLGDDFACAGKDLKRIRTGENHDARSSGHAPEIGTSSSRDSGERSHPVKAEPSAGSSAARSDGAGDGTRGLAGDALPSTTGRPGAPALQTEGNRPQNPFATGTDADNRNCVTDPVDVGTGEVLLTELDLELPDPFPLLLMRTHVSGYRAGRRFGSNWAATVDQRLEVDDEGVCFLSEDGMILVYPHPRGDAPSDPVAGPRHPLSRRQDGSYTVEMAGRTLWFGTRSPGAPGVVELDAVTGSSGSRIDVERRAQALVLTHSAGYRVTLHITHDRVTELHVLGRENTAEPADVLVLRYGYDDRGRLAELINSSGLATRFDYDDAGRLTGWRDRTGTRYRYEYDIEGRCVRTVGPDGRLSSAFSYDADRRTTAFTDSLGAVTVYQLNERYQTVRQTDPLGHTTVSTWDSRHRLLARTDPLGHTTRFEYRSDGSPSVVVRPDGSRVAVRCGAELDIEVVQDGRVWRRSYAGADRPDPFLTPLGVSTAIGLPAGTPGPAAVGGGAGAGGAAPVPRDMFGRPTMVPDPAGTLAQAGWTVEGRLGWRAASAGREQWRYDPEGNEVEYRDSAGHTRRRSYGPFGLLVAEIDPTGARTEYVHDTESRLIAVTNALGQTWHYAYDPVGRLIESVDFDGRPSRFDYDPAGRLVRTVVATGEAVEYRYDVLGNVVEQHTAAGITTFGYDPVGELVFATAPGTELTITRDERGRVTSQTVNGRTVAFDYDETARVVRRRTPSGIQCRTRYAEDGEPVALDVDGHPVNFRVLAAGTVRPGTGHQLDANGRITEVTSPDDVERYRYDALGNLTTSPLAGLHRYAGTTLVQAGATGYRHDALGRLVHRIQRLPAGMREWHYVWGPQDRLLGVATPDGTRWRYHYDPLGRRIAKQRLDSSGAVAELVEFVWDGPVLIEEIRTDSTGSRTTTWAHGPTDDRPLAQVETSAQAGVRRFFTIHTDRVGTPVELRDTGGATAWRAHHTLWGAPLANAPRFPAHTPLRFPGQYHDPESGLNYNVFRYYDPVTARYISQDPLGLAPSVNPVAYVPNPLVAADPLGLTCSSPTTSRSPTPATPGAGIAPQLVTSSGSRGVSKSRFNHPDHAISAPDLDQAAKDYLNSSDKKRASEAMGEQGALTYLRERTGQKIDGLHTATAATPHDLPTNPGQAWSHAVRFDKGGSGVTDVAHWDGRTLHVIEAKGGTSALNTREQAFFHKDITGEDAHRFLTESQAAKPAWQRMSSSSEIDAVKNQDYTAGDPIPAVFKDRNTGAAPNLMQGGSGYLTDVAHAMKNSSLTDGRNLLGEQILQHQNSRTIDYVPVRTQVSDGGSPTVTAG</sequence>
<dbReference type="Gene3D" id="1.20.1260.20">
    <property type="entry name" value="PPE superfamily"/>
    <property type="match status" value="1"/>
</dbReference>
<dbReference type="Pfam" id="PF25023">
    <property type="entry name" value="TEN_YD-shell"/>
    <property type="match status" value="1"/>
</dbReference>
<feature type="domain" description="DUF6531" evidence="3">
    <location>
        <begin position="342"/>
        <end position="413"/>
    </location>
</feature>
<keyword evidence="1" id="KW-0677">Repeat</keyword>
<dbReference type="KEGG" id="acad:UA74_24795"/>
<dbReference type="InterPro" id="IPR038332">
    <property type="entry name" value="PPE_sf"/>
</dbReference>
<gene>
    <name evidence="5" type="ORF">UA74_24795</name>
</gene>
<protein>
    <submittedName>
        <fullName evidence="5">RHS repeat-associated core domain</fullName>
    </submittedName>
</protein>
<accession>A0AAC9PU95</accession>
<dbReference type="InterPro" id="IPR022385">
    <property type="entry name" value="Rhs_assc_core"/>
</dbReference>